<evidence type="ECO:0000256" key="5">
    <source>
        <dbReference type="ARBA" id="ARBA00023125"/>
    </source>
</evidence>
<dbReference type="eggNOG" id="COG0735">
    <property type="taxonomic scope" value="Bacteria"/>
</dbReference>
<dbReference type="OrthoDB" id="5293128at2"/>
<feature type="binding site" evidence="7">
    <location>
        <position position="135"/>
    </location>
    <ligand>
        <name>Zn(2+)</name>
        <dbReference type="ChEBI" id="CHEBI:29105"/>
    </ligand>
</feature>
<keyword evidence="5" id="KW-0238">DNA-binding</keyword>
<dbReference type="CDD" id="cd07153">
    <property type="entry name" value="Fur_like"/>
    <property type="match status" value="1"/>
</dbReference>
<keyword evidence="6" id="KW-0804">Transcription</keyword>
<keyword evidence="8" id="KW-0408">Iron</keyword>
<evidence type="ECO:0000256" key="2">
    <source>
        <dbReference type="ARBA" id="ARBA00022491"/>
    </source>
</evidence>
<evidence type="ECO:0000256" key="4">
    <source>
        <dbReference type="ARBA" id="ARBA00023015"/>
    </source>
</evidence>
<comment type="similarity">
    <text evidence="1">Belongs to the Fur family.</text>
</comment>
<feature type="binding site" evidence="8">
    <location>
        <position position="87"/>
    </location>
    <ligand>
        <name>Fe cation</name>
        <dbReference type="ChEBI" id="CHEBI:24875"/>
    </ligand>
</feature>
<dbReference type="RefSeq" id="WP_014244909.1">
    <property type="nucleotide sequence ID" value="NC_016620.1"/>
</dbReference>
<feature type="binding site" evidence="8">
    <location>
        <position position="108"/>
    </location>
    <ligand>
        <name>Fe cation</name>
        <dbReference type="ChEBI" id="CHEBI:24875"/>
    </ligand>
</feature>
<keyword evidence="10" id="KW-1185">Reference proteome</keyword>
<dbReference type="EMBL" id="FQ312005">
    <property type="protein sequence ID" value="CBW27132.1"/>
    <property type="molecule type" value="Genomic_DNA"/>
</dbReference>
<dbReference type="InterPro" id="IPR036388">
    <property type="entry name" value="WH-like_DNA-bd_sf"/>
</dbReference>
<evidence type="ECO:0000256" key="7">
    <source>
        <dbReference type="PIRSR" id="PIRSR602481-1"/>
    </source>
</evidence>
<protein>
    <submittedName>
        <fullName evidence="9">Ferric uptake regulation protein</fullName>
    </submittedName>
</protein>
<comment type="cofactor">
    <cofactor evidence="8">
        <name>Mn(2+)</name>
        <dbReference type="ChEBI" id="CHEBI:29035"/>
    </cofactor>
    <cofactor evidence="8">
        <name>Fe(2+)</name>
        <dbReference type="ChEBI" id="CHEBI:29033"/>
    </cofactor>
    <text evidence="8">Binds 1 Mn(2+) or Fe(2+) ion per subunit.</text>
</comment>
<dbReference type="GO" id="GO:0000976">
    <property type="term" value="F:transcription cis-regulatory region binding"/>
    <property type="evidence" value="ECO:0007669"/>
    <property type="project" value="TreeGrafter"/>
</dbReference>
<evidence type="ECO:0000313" key="10">
    <source>
        <dbReference type="Proteomes" id="UP000008963"/>
    </source>
</evidence>
<dbReference type="Gene3D" id="1.10.10.10">
    <property type="entry name" value="Winged helix-like DNA-binding domain superfamily/Winged helix DNA-binding domain"/>
    <property type="match status" value="1"/>
</dbReference>
<dbReference type="GO" id="GO:1900376">
    <property type="term" value="P:regulation of secondary metabolite biosynthetic process"/>
    <property type="evidence" value="ECO:0007669"/>
    <property type="project" value="TreeGrafter"/>
</dbReference>
<dbReference type="PANTHER" id="PTHR33202:SF8">
    <property type="entry name" value="PEROXIDE-RESPONSIVE REPRESSOR PERR"/>
    <property type="match status" value="1"/>
</dbReference>
<keyword evidence="3 7" id="KW-0862">Zinc</keyword>
<dbReference type="KEGG" id="bmx:BMS_2333"/>
<name>E1X4Q6_HALMS</name>
<dbReference type="Proteomes" id="UP000008963">
    <property type="component" value="Chromosome"/>
</dbReference>
<dbReference type="PATRIC" id="fig|862908.3.peg.2221"/>
<organism evidence="9 10">
    <name type="scientific">Halobacteriovorax marinus (strain ATCC BAA-682 / DSM 15412 / SJ)</name>
    <name type="common">Bacteriovorax marinus</name>
    <dbReference type="NCBI Taxonomy" id="862908"/>
    <lineage>
        <taxon>Bacteria</taxon>
        <taxon>Pseudomonadati</taxon>
        <taxon>Bdellovibrionota</taxon>
        <taxon>Bacteriovoracia</taxon>
        <taxon>Bacteriovoracales</taxon>
        <taxon>Halobacteriovoraceae</taxon>
        <taxon>Halobacteriovorax</taxon>
    </lineage>
</organism>
<evidence type="ECO:0000313" key="9">
    <source>
        <dbReference type="EMBL" id="CBW27132.1"/>
    </source>
</evidence>
<dbReference type="STRING" id="862908.BMS_2333"/>
<evidence type="ECO:0000256" key="6">
    <source>
        <dbReference type="ARBA" id="ARBA00023163"/>
    </source>
</evidence>
<dbReference type="GO" id="GO:0008270">
    <property type="term" value="F:zinc ion binding"/>
    <property type="evidence" value="ECO:0007669"/>
    <property type="project" value="TreeGrafter"/>
</dbReference>
<feature type="binding site" evidence="8">
    <location>
        <position position="124"/>
    </location>
    <ligand>
        <name>Fe cation</name>
        <dbReference type="ChEBI" id="CHEBI:24875"/>
    </ligand>
</feature>
<dbReference type="HOGENOM" id="CLU_096072_3_1_7"/>
<dbReference type="Gene3D" id="3.30.1490.190">
    <property type="match status" value="1"/>
</dbReference>
<dbReference type="GO" id="GO:0003700">
    <property type="term" value="F:DNA-binding transcription factor activity"/>
    <property type="evidence" value="ECO:0007669"/>
    <property type="project" value="InterPro"/>
</dbReference>
<dbReference type="PANTHER" id="PTHR33202">
    <property type="entry name" value="ZINC UPTAKE REGULATION PROTEIN"/>
    <property type="match status" value="1"/>
</dbReference>
<evidence type="ECO:0000256" key="8">
    <source>
        <dbReference type="PIRSR" id="PIRSR602481-2"/>
    </source>
</evidence>
<keyword evidence="2" id="KW-0678">Repressor</keyword>
<dbReference type="AlphaFoldDB" id="E1X4Q6"/>
<proteinExistence type="inferred from homology"/>
<evidence type="ECO:0000256" key="3">
    <source>
        <dbReference type="ARBA" id="ARBA00022833"/>
    </source>
</evidence>
<dbReference type="GO" id="GO:0045892">
    <property type="term" value="P:negative regulation of DNA-templated transcription"/>
    <property type="evidence" value="ECO:0007669"/>
    <property type="project" value="TreeGrafter"/>
</dbReference>
<feature type="binding site" evidence="7">
    <location>
        <position position="96"/>
    </location>
    <ligand>
        <name>Zn(2+)</name>
        <dbReference type="ChEBI" id="CHEBI:29105"/>
    </ligand>
</feature>
<keyword evidence="4" id="KW-0805">Transcription regulation</keyword>
<dbReference type="SUPFAM" id="SSF46785">
    <property type="entry name" value="Winged helix' DNA-binding domain"/>
    <property type="match status" value="1"/>
</dbReference>
<comment type="cofactor">
    <cofactor evidence="7">
        <name>Zn(2+)</name>
        <dbReference type="ChEBI" id="CHEBI:29105"/>
    </cofactor>
    <text evidence="7">Binds 1 zinc ion per subunit.</text>
</comment>
<dbReference type="Pfam" id="PF01475">
    <property type="entry name" value="FUR"/>
    <property type="match status" value="1"/>
</dbReference>
<gene>
    <name evidence="9" type="primary">fur</name>
    <name evidence="9" type="ordered locus">BMS_2333</name>
</gene>
<dbReference type="InterPro" id="IPR036390">
    <property type="entry name" value="WH_DNA-bd_sf"/>
</dbReference>
<feature type="binding site" evidence="7">
    <location>
        <position position="132"/>
    </location>
    <ligand>
        <name>Zn(2+)</name>
        <dbReference type="ChEBI" id="CHEBI:29105"/>
    </ligand>
</feature>
<feature type="binding site" evidence="7">
    <location>
        <position position="93"/>
    </location>
    <ligand>
        <name>Zn(2+)</name>
        <dbReference type="ChEBI" id="CHEBI:29105"/>
    </ligand>
</feature>
<dbReference type="InterPro" id="IPR002481">
    <property type="entry name" value="FUR"/>
</dbReference>
<evidence type="ECO:0000256" key="1">
    <source>
        <dbReference type="ARBA" id="ARBA00007957"/>
    </source>
</evidence>
<keyword evidence="7" id="KW-0479">Metal-binding</keyword>
<accession>E1X4Q6</accession>
<dbReference type="InterPro" id="IPR043135">
    <property type="entry name" value="Fur_C"/>
</dbReference>
<sequence length="138" mass="16302">MNEKELKKIIKEAGLSFTKPRAAILKLLTREHGPYSADEIFEKLEEGLCDRATLFRTLKQFKEKNILNSIRFDEDFARYEFNHPGHHHHHIICKECSKVIVLDHCFVEEIDQKIELMGYKDVEHKLEFFAICPNCQNK</sequence>
<reference evidence="10" key="1">
    <citation type="journal article" date="2013" name="ISME J.">
        <title>A small predatory core genome in the divergent marine Bacteriovorax marinus SJ and the terrestrial Bdellovibrio bacteriovorus.</title>
        <authorList>
            <person name="Crossman L.C."/>
            <person name="Chen H."/>
            <person name="Cerdeno-Tarraga A.M."/>
            <person name="Brooks K."/>
            <person name="Quail M.A."/>
            <person name="Pineiro S.A."/>
            <person name="Hobley L."/>
            <person name="Sockett R.E."/>
            <person name="Bentley S.D."/>
            <person name="Parkhill J."/>
            <person name="Williams H.N."/>
            <person name="Stine O.C."/>
        </authorList>
    </citation>
    <scope>NUCLEOTIDE SEQUENCE [LARGE SCALE GENOMIC DNA]</scope>
    <source>
        <strain evidence="10">ATCC BAA-682 / DSM 15412 / SJ</strain>
    </source>
</reference>